<comment type="caution">
    <text evidence="18">The sequence shown here is derived from an EMBL/GenBank/DDBJ whole genome shotgun (WGS) entry which is preliminary data.</text>
</comment>
<evidence type="ECO:0000256" key="9">
    <source>
        <dbReference type="ARBA" id="ARBA00022839"/>
    </source>
</evidence>
<keyword evidence="4" id="KW-0548">Nucleotidyltransferase</keyword>
<evidence type="ECO:0000313" key="18">
    <source>
        <dbReference type="EMBL" id="KAG8365072.1"/>
    </source>
</evidence>
<dbReference type="Pfam" id="PF00476">
    <property type="entry name" value="DNA_pol_A"/>
    <property type="match status" value="2"/>
</dbReference>
<keyword evidence="11" id="KW-0809">Transit peptide</keyword>
<dbReference type="EC" id="2.7.7.7" evidence="2"/>
<name>A0AAV6WCH1_9LAMI</name>
<evidence type="ECO:0000256" key="14">
    <source>
        <dbReference type="ARBA" id="ARBA00049244"/>
    </source>
</evidence>
<dbReference type="GO" id="GO:0006264">
    <property type="term" value="P:mitochondrial DNA replication"/>
    <property type="evidence" value="ECO:0007669"/>
    <property type="project" value="UniProtKB-ARBA"/>
</dbReference>
<dbReference type="GO" id="GO:0003887">
    <property type="term" value="F:DNA-directed DNA polymerase activity"/>
    <property type="evidence" value="ECO:0007669"/>
    <property type="project" value="UniProtKB-KW"/>
</dbReference>
<evidence type="ECO:0000256" key="5">
    <source>
        <dbReference type="ARBA" id="ARBA00022705"/>
    </source>
</evidence>
<dbReference type="Gene3D" id="3.30.420.10">
    <property type="entry name" value="Ribonuclease H-like superfamily/Ribonuclease H"/>
    <property type="match status" value="1"/>
</dbReference>
<organism evidence="18 19">
    <name type="scientific">Buddleja alternifolia</name>
    <dbReference type="NCBI Taxonomy" id="168488"/>
    <lineage>
        <taxon>Eukaryota</taxon>
        <taxon>Viridiplantae</taxon>
        <taxon>Streptophyta</taxon>
        <taxon>Embryophyta</taxon>
        <taxon>Tracheophyta</taxon>
        <taxon>Spermatophyta</taxon>
        <taxon>Magnoliopsida</taxon>
        <taxon>eudicotyledons</taxon>
        <taxon>Gunneridae</taxon>
        <taxon>Pentapetalae</taxon>
        <taxon>asterids</taxon>
        <taxon>lamiids</taxon>
        <taxon>Lamiales</taxon>
        <taxon>Scrophulariaceae</taxon>
        <taxon>Buddlejeae</taxon>
        <taxon>Buddleja</taxon>
    </lineage>
</organism>
<keyword evidence="3" id="KW-0808">Transferase</keyword>
<dbReference type="GO" id="GO:0003677">
    <property type="term" value="F:DNA binding"/>
    <property type="evidence" value="ECO:0007669"/>
    <property type="project" value="UniProtKB-KW"/>
</dbReference>
<evidence type="ECO:0000256" key="16">
    <source>
        <dbReference type="SAM" id="MobiDB-lite"/>
    </source>
</evidence>
<evidence type="ECO:0000256" key="4">
    <source>
        <dbReference type="ARBA" id="ARBA00022695"/>
    </source>
</evidence>
<feature type="compositionally biased region" description="Basic and acidic residues" evidence="16">
    <location>
        <begin position="201"/>
        <end position="213"/>
    </location>
</feature>
<dbReference type="InterPro" id="IPR012337">
    <property type="entry name" value="RNaseH-like_sf"/>
</dbReference>
<dbReference type="GO" id="GO:0009507">
    <property type="term" value="C:chloroplast"/>
    <property type="evidence" value="ECO:0007669"/>
    <property type="project" value="UniProtKB-ARBA"/>
</dbReference>
<keyword evidence="7" id="KW-0227">DNA damage</keyword>
<dbReference type="InterPro" id="IPR002562">
    <property type="entry name" value="3'-5'_exonuclease_dom"/>
</dbReference>
<evidence type="ECO:0000256" key="6">
    <source>
        <dbReference type="ARBA" id="ARBA00022722"/>
    </source>
</evidence>
<dbReference type="InterPro" id="IPR001098">
    <property type="entry name" value="DNA-dir_DNA_pol_A_palm_dom"/>
</dbReference>
<reference evidence="18" key="1">
    <citation type="submission" date="2019-10" db="EMBL/GenBank/DDBJ databases">
        <authorList>
            <person name="Zhang R."/>
            <person name="Pan Y."/>
            <person name="Wang J."/>
            <person name="Ma R."/>
            <person name="Yu S."/>
        </authorList>
    </citation>
    <scope>NUCLEOTIDE SEQUENCE</scope>
    <source>
        <strain evidence="18">LA-IB0</strain>
        <tissue evidence="18">Leaf</tissue>
    </source>
</reference>
<evidence type="ECO:0000256" key="2">
    <source>
        <dbReference type="ARBA" id="ARBA00012417"/>
    </source>
</evidence>
<gene>
    <name evidence="18" type="ORF">BUALT_Bualt18G0066100</name>
</gene>
<feature type="region of interest" description="Disordered" evidence="16">
    <location>
        <begin position="201"/>
        <end position="221"/>
    </location>
</feature>
<dbReference type="EMBL" id="WHWC01000018">
    <property type="protein sequence ID" value="KAG8365072.1"/>
    <property type="molecule type" value="Genomic_DNA"/>
</dbReference>
<dbReference type="SUPFAM" id="SSF56672">
    <property type="entry name" value="DNA/RNA polymerases"/>
    <property type="match status" value="1"/>
</dbReference>
<evidence type="ECO:0000256" key="10">
    <source>
        <dbReference type="ARBA" id="ARBA00022932"/>
    </source>
</evidence>
<keyword evidence="12" id="KW-0238">DNA-binding</keyword>
<dbReference type="GO" id="GO:0008408">
    <property type="term" value="F:3'-5' exonuclease activity"/>
    <property type="evidence" value="ECO:0007669"/>
    <property type="project" value="InterPro"/>
</dbReference>
<dbReference type="PRINTS" id="PR00868">
    <property type="entry name" value="DNAPOLI"/>
</dbReference>
<evidence type="ECO:0000256" key="11">
    <source>
        <dbReference type="ARBA" id="ARBA00022946"/>
    </source>
</evidence>
<keyword evidence="5" id="KW-0235">DNA replication</keyword>
<dbReference type="FunFam" id="3.30.420.10:FF:000051">
    <property type="entry name" value="DNA polymerase I"/>
    <property type="match status" value="1"/>
</dbReference>
<dbReference type="Gene3D" id="1.10.150.20">
    <property type="entry name" value="5' to 3' exonuclease, C-terminal subdomain"/>
    <property type="match status" value="1"/>
</dbReference>
<keyword evidence="9" id="KW-0269">Exonuclease</keyword>
<dbReference type="FunFam" id="1.10.150.20:FF:000034">
    <property type="entry name" value="DNA polymerase I"/>
    <property type="match status" value="1"/>
</dbReference>
<dbReference type="SMART" id="SM00482">
    <property type="entry name" value="POLAc"/>
    <property type="match status" value="1"/>
</dbReference>
<keyword evidence="8" id="KW-0378">Hydrolase</keyword>
<dbReference type="InterPro" id="IPR002298">
    <property type="entry name" value="DNA_polymerase_A"/>
</dbReference>
<evidence type="ECO:0000256" key="3">
    <source>
        <dbReference type="ARBA" id="ARBA00022679"/>
    </source>
</evidence>
<evidence type="ECO:0000256" key="8">
    <source>
        <dbReference type="ARBA" id="ARBA00022801"/>
    </source>
</evidence>
<dbReference type="InterPro" id="IPR036397">
    <property type="entry name" value="RNaseH_sf"/>
</dbReference>
<evidence type="ECO:0000259" key="17">
    <source>
        <dbReference type="SMART" id="SM00482"/>
    </source>
</evidence>
<keyword evidence="19" id="KW-1185">Reference proteome</keyword>
<dbReference type="GO" id="GO:0033259">
    <property type="term" value="P:plastid DNA replication"/>
    <property type="evidence" value="ECO:0007669"/>
    <property type="project" value="UniProtKB-ARBA"/>
</dbReference>
<dbReference type="CDD" id="cd06139">
    <property type="entry name" value="DNA_polA_I_Ecoli_like_exo"/>
    <property type="match status" value="1"/>
</dbReference>
<dbReference type="SUPFAM" id="SSF53098">
    <property type="entry name" value="Ribonuclease H-like"/>
    <property type="match status" value="1"/>
</dbReference>
<dbReference type="GO" id="GO:0005739">
    <property type="term" value="C:mitochondrion"/>
    <property type="evidence" value="ECO:0007669"/>
    <property type="project" value="GOC"/>
</dbReference>
<comment type="catalytic activity">
    <reaction evidence="14">
        <text>DNA(n) + a 2'-deoxyribonucleoside 5'-triphosphate = DNA(n+1) + diphosphate</text>
        <dbReference type="Rhea" id="RHEA:22508"/>
        <dbReference type="Rhea" id="RHEA-COMP:17339"/>
        <dbReference type="Rhea" id="RHEA-COMP:17340"/>
        <dbReference type="ChEBI" id="CHEBI:33019"/>
        <dbReference type="ChEBI" id="CHEBI:61560"/>
        <dbReference type="ChEBI" id="CHEBI:173112"/>
        <dbReference type="EC" id="2.7.7.7"/>
    </reaction>
</comment>
<keyword evidence="13" id="KW-0234">DNA repair</keyword>
<dbReference type="AlphaFoldDB" id="A0AAV6WCH1"/>
<evidence type="ECO:0000256" key="1">
    <source>
        <dbReference type="ARBA" id="ARBA00007705"/>
    </source>
</evidence>
<dbReference type="Proteomes" id="UP000826271">
    <property type="component" value="Unassembled WGS sequence"/>
</dbReference>
<sequence>MWPQPPSATSTLPDKQPDKPLIVGNKSSNKLGRVAAAAAMAKMGFSAQTTPFRPPPYFWFCRSCTQFYSFSSSTKVFCRLENKEPQRENDLFSNGAPNVNLLELKQRSNYSTFQNYQSDMHYGPRNDFPHQQWNKPFVRGEVERREWDDEEVLYGVLRTGDTAEEWGKATEECKQNKKLFAHRSNTYANLRTLPEEDIAEKANSRRRNIHEGEGNGISRQAKEYTGNVGKNGLFVSHNQMSFVQVGGEIVSTTKGAQPNGLKNNEYQSSITDKSNVFDKKEADAADKNSVSRDGVFESVSEKISPSEGTELQERLCKVYDKVLVVDSILEARRVVNMLTNEYKNLIHACDTEASGKVANIDVKDETPVNHGEIICFSIYSGPEADFGEGKACIWVDVLDGGGKDLLKEFAPFFEDPSIKKVWHNYSFDNHIIENYGLKVSGFYADTVHMARLWNSARRTEGGYSLEALTGDSKVMSDAKKGPGEEVIGKVSMKIIFGRKKLKKDGKEGKLITIPPVEELQRVERKLWISYSALDSISTLKLYQSLEKKLMKTPWSIDGKYKGSMFDNYQTYLRPFGELLVKLETEGMLVDRSYLAEIEKVAKAEQQVAADRFRKWASKYCPDAKYMNVGSDTQLRQLFFGGVQNRKDSNEFLPVEKEFKVPNVDNIIEEGKKNPTKFRKIILRKPDGVNVETDKYTASGWPSMSGDALKSLAGKVSADFDFLDEENDEELAENVIEKSFEDNEAPKNIEVDTSAYGTAYSAFGGGQAGMEACHAIAALCEVCSIDSLISNFILPLQGNHISGKNGRIHCSLNINTETGRLSARRPNLQNQPALEKDRYKIRQAFIAAPGNSLIVADYGQLELRILAHLANCKSMLDAFKAGGDFHSRTAMNMYPHIREAVDRKDVLLEWHPQPGEDKSPVPLLKDAFASERRKAKMLNFSIAYGKTTVGLARDWKVTQKEAQETVDRWYSDRKEVLSWQEERKKQAHNYQLVYTLLGRARHFPSLKNASRAHKNHIERAAINTPVQGSAADVAMCAMLQISKNARLKELGWRLLLQVHDEVILEGPTESGEEAKAIVVDCMSKPFDGVNFLRVDLSVDAKCAQNWYSAK</sequence>
<keyword evidence="6" id="KW-0540">Nuclease</keyword>
<protein>
    <recommendedName>
        <fullName evidence="2">DNA-directed DNA polymerase</fullName>
        <ecNumber evidence="2">2.7.7.7</ecNumber>
    </recommendedName>
    <alternativeName>
        <fullName evidence="15">DNA polymerase PolI-like B</fullName>
    </alternativeName>
</protein>
<keyword evidence="10" id="KW-0239">DNA-directed DNA polymerase</keyword>
<dbReference type="PANTHER" id="PTHR10133">
    <property type="entry name" value="DNA POLYMERASE I"/>
    <property type="match status" value="1"/>
</dbReference>
<feature type="region of interest" description="Disordered" evidence="16">
    <location>
        <begin position="1"/>
        <end position="26"/>
    </location>
</feature>
<dbReference type="InterPro" id="IPR043502">
    <property type="entry name" value="DNA/RNA_pol_sf"/>
</dbReference>
<dbReference type="Gene3D" id="1.20.1060.10">
    <property type="entry name" value="Taq DNA Polymerase, Chain T, domain 4"/>
    <property type="match status" value="1"/>
</dbReference>
<evidence type="ECO:0000256" key="12">
    <source>
        <dbReference type="ARBA" id="ARBA00023125"/>
    </source>
</evidence>
<feature type="domain" description="DNA-directed DNA polymerase family A palm" evidence="17">
    <location>
        <begin position="839"/>
        <end position="1069"/>
    </location>
</feature>
<evidence type="ECO:0000256" key="13">
    <source>
        <dbReference type="ARBA" id="ARBA00023204"/>
    </source>
</evidence>
<proteinExistence type="inferred from homology"/>
<comment type="similarity">
    <text evidence="1">Belongs to the DNA polymerase type-A family.</text>
</comment>
<dbReference type="GO" id="GO:0006302">
    <property type="term" value="P:double-strand break repair"/>
    <property type="evidence" value="ECO:0007669"/>
    <property type="project" value="TreeGrafter"/>
</dbReference>
<dbReference type="Gene3D" id="3.30.70.370">
    <property type="match status" value="1"/>
</dbReference>
<dbReference type="Pfam" id="PF01612">
    <property type="entry name" value="DNA_pol_A_exo1"/>
    <property type="match status" value="1"/>
</dbReference>
<dbReference type="CDD" id="cd08640">
    <property type="entry name" value="DNA_pol_A_plastid_like"/>
    <property type="match status" value="1"/>
</dbReference>
<evidence type="ECO:0000313" key="19">
    <source>
        <dbReference type="Proteomes" id="UP000826271"/>
    </source>
</evidence>
<evidence type="ECO:0000256" key="15">
    <source>
        <dbReference type="ARBA" id="ARBA00079253"/>
    </source>
</evidence>
<accession>A0AAV6WCH1</accession>
<dbReference type="PANTHER" id="PTHR10133:SF27">
    <property type="entry name" value="DNA POLYMERASE NU"/>
    <property type="match status" value="1"/>
</dbReference>
<evidence type="ECO:0000256" key="7">
    <source>
        <dbReference type="ARBA" id="ARBA00022763"/>
    </source>
</evidence>